<keyword evidence="7 9" id="KW-0472">Membrane</keyword>
<evidence type="ECO:0000313" key="11">
    <source>
        <dbReference type="Proteomes" id="UP001530315"/>
    </source>
</evidence>
<dbReference type="InterPro" id="IPR008166">
    <property type="entry name" value="Glyco_transf_92"/>
</dbReference>
<sequence>MVGPCSDGPRIRKQPVMSVRSNHFRTTINKPSKGSSRCSLIVLLPSAALLVSISTLLISWLAVQKNDLGRSEILLPKKSRKKSPPLHRKRSIRANDSSRNEHVYPWDEPQGVESKIPVEIETIVVVTPLGRNAHRTADSPSESGLPNSDVYQPSQTGKRLLTYGRFGGRLNNQLFQFISALQHAKVLKRTFVVPNEVREMDWTGMFDTGFDIWDLESLNDAYSIDWTTGLSAEFVTSIPEDCVMTPREGRRMLNGGPHLWKEWDEKCPDVIDIGGKTGLLFCNQQHQFCGDYEAKMEAYKIYSHIKLSPTLMQHIPSKREEFKNKGFDELAVHSRRAGEGAYDWEMCVKGNTRTCRDHVDGHHRDKFCDVRTMKGNCAVWLDLSYQIKAKTSLKSDEKDYRFVLSSDGTHDWSSDFKNQFVVANNTNWLLDLDRKIREDPNPIKLLETMSVSAFAHSKLRRTTDLSTIRGNLDALTATLLDLFSLVDSKYLLGAYYSTLSLNACYFRGLDRKNDSNMCWMLMHPNSEFATPPPFQETVNVKHSNQDDQLPAALMSDVEHSFVRSNDGNFIAIDRYVIEYEGRKKVIGVLGDGLVPITIEKKPNGEESVRADFTCSYGDTHNSPATVILMKGNKSFNEHYYERGEKYRTEFSTNADRFRTMIILCEELIFKSQSRHPPLILKSSDDKFVLTIGSTFQYPTKVARTHADKTRKSTVGQQHKLVHCLSPVYGLKDPRWIIEYLEYHRAVGVEHVHVYNVDMHTPEVQQALQIFRDEKFITRHDWSSKASGGYTTNMTYEHAKWAAQTDCALRSRGIYNYALFSDIDEVAVGPNSISKGEYPNGHLAPVLDICDEAKKKWGKKACSFNSNTVTSVYTRLNEEEEIAMKDKLILERYDQIEAKPLCPANCKCVRDNCKVVERMFHTGRQKYIANVGDLTIPPRPMWTHAIARDYDEMGKIMEVLPDEVMHVRHYQGHWYINRDLLNSIEEKEAPLLQSLMDTVRSSISSPRDKSHSDRFTKKYIYDKAKEAATSPGVEWITPVERPAQYHRKEMA</sequence>
<accession>A0ABD3NR84</accession>
<reference evidence="10 11" key="1">
    <citation type="submission" date="2024-10" db="EMBL/GenBank/DDBJ databases">
        <title>Updated reference genomes for cyclostephanoid diatoms.</title>
        <authorList>
            <person name="Roberts W.R."/>
            <person name="Alverson A.J."/>
        </authorList>
    </citation>
    <scope>NUCLEOTIDE SEQUENCE [LARGE SCALE GENOMIC DNA]</scope>
    <source>
        <strain evidence="10 11">AJA276-08</strain>
    </source>
</reference>
<proteinExistence type="inferred from homology"/>
<dbReference type="PANTHER" id="PTHR21461">
    <property type="entry name" value="GLYCOSYLTRANSFERASE FAMILY 92 PROTEIN"/>
    <property type="match status" value="1"/>
</dbReference>
<keyword evidence="11" id="KW-1185">Reference proteome</keyword>
<evidence type="ECO:0000256" key="3">
    <source>
        <dbReference type="ARBA" id="ARBA00022676"/>
    </source>
</evidence>
<dbReference type="Proteomes" id="UP001530315">
    <property type="component" value="Unassembled WGS sequence"/>
</dbReference>
<evidence type="ECO:0000256" key="9">
    <source>
        <dbReference type="SAM" id="Phobius"/>
    </source>
</evidence>
<feature type="region of interest" description="Disordered" evidence="8">
    <location>
        <begin position="134"/>
        <end position="153"/>
    </location>
</feature>
<evidence type="ECO:0000256" key="6">
    <source>
        <dbReference type="ARBA" id="ARBA00022989"/>
    </source>
</evidence>
<feature type="compositionally biased region" description="Basic and acidic residues" evidence="8">
    <location>
        <begin position="96"/>
        <end position="105"/>
    </location>
</feature>
<dbReference type="EMBL" id="JALLAZ020001214">
    <property type="protein sequence ID" value="KAL3778483.1"/>
    <property type="molecule type" value="Genomic_DNA"/>
</dbReference>
<evidence type="ECO:0000256" key="5">
    <source>
        <dbReference type="ARBA" id="ARBA00022692"/>
    </source>
</evidence>
<evidence type="ECO:0000313" key="10">
    <source>
        <dbReference type="EMBL" id="KAL3778483.1"/>
    </source>
</evidence>
<feature type="transmembrane region" description="Helical" evidence="9">
    <location>
        <begin position="40"/>
        <end position="63"/>
    </location>
</feature>
<dbReference type="GO" id="GO:0016020">
    <property type="term" value="C:membrane"/>
    <property type="evidence" value="ECO:0007669"/>
    <property type="project" value="UniProtKB-SubCell"/>
</dbReference>
<protein>
    <recommendedName>
        <fullName evidence="12">Glycosyltransferase family 92 protein</fullName>
    </recommendedName>
</protein>
<keyword evidence="5 9" id="KW-0812">Transmembrane</keyword>
<evidence type="ECO:0008006" key="12">
    <source>
        <dbReference type="Google" id="ProtNLM"/>
    </source>
</evidence>
<keyword evidence="6 9" id="KW-1133">Transmembrane helix</keyword>
<feature type="compositionally biased region" description="Basic residues" evidence="8">
    <location>
        <begin position="77"/>
        <end position="92"/>
    </location>
</feature>
<evidence type="ECO:0000256" key="4">
    <source>
        <dbReference type="ARBA" id="ARBA00022679"/>
    </source>
</evidence>
<comment type="subcellular location">
    <subcellularLocation>
        <location evidence="1">Membrane</location>
        <topology evidence="1">Single-pass membrane protein</topology>
    </subcellularLocation>
</comment>
<comment type="similarity">
    <text evidence="2">Belongs to the glycosyltransferase 92 family.</text>
</comment>
<evidence type="ECO:0000256" key="2">
    <source>
        <dbReference type="ARBA" id="ARBA00007647"/>
    </source>
</evidence>
<dbReference type="GO" id="GO:0016757">
    <property type="term" value="F:glycosyltransferase activity"/>
    <property type="evidence" value="ECO:0007669"/>
    <property type="project" value="UniProtKB-KW"/>
</dbReference>
<evidence type="ECO:0000256" key="8">
    <source>
        <dbReference type="SAM" id="MobiDB-lite"/>
    </source>
</evidence>
<feature type="region of interest" description="Disordered" evidence="8">
    <location>
        <begin position="75"/>
        <end position="108"/>
    </location>
</feature>
<keyword evidence="3" id="KW-0328">Glycosyltransferase</keyword>
<dbReference type="Pfam" id="PF01697">
    <property type="entry name" value="Glyco_transf_92"/>
    <property type="match status" value="1"/>
</dbReference>
<evidence type="ECO:0000256" key="1">
    <source>
        <dbReference type="ARBA" id="ARBA00004167"/>
    </source>
</evidence>
<gene>
    <name evidence="10" type="ORF">ACHAW5_003641</name>
</gene>
<keyword evidence="4" id="KW-0808">Transferase</keyword>
<organism evidence="10 11">
    <name type="scientific">Stephanodiscus triporus</name>
    <dbReference type="NCBI Taxonomy" id="2934178"/>
    <lineage>
        <taxon>Eukaryota</taxon>
        <taxon>Sar</taxon>
        <taxon>Stramenopiles</taxon>
        <taxon>Ochrophyta</taxon>
        <taxon>Bacillariophyta</taxon>
        <taxon>Coscinodiscophyceae</taxon>
        <taxon>Thalassiosirophycidae</taxon>
        <taxon>Stephanodiscales</taxon>
        <taxon>Stephanodiscaceae</taxon>
        <taxon>Stephanodiscus</taxon>
    </lineage>
</organism>
<evidence type="ECO:0000256" key="7">
    <source>
        <dbReference type="ARBA" id="ARBA00023136"/>
    </source>
</evidence>
<name>A0ABD3NR84_9STRA</name>
<dbReference type="PANTHER" id="PTHR21461:SF69">
    <property type="entry name" value="GLYCOSYLTRANSFERASE FAMILY 92 PROTEIN"/>
    <property type="match status" value="1"/>
</dbReference>
<dbReference type="AlphaFoldDB" id="A0ABD3NR84"/>
<feature type="compositionally biased region" description="Polar residues" evidence="8">
    <location>
        <begin position="138"/>
        <end position="153"/>
    </location>
</feature>
<comment type="caution">
    <text evidence="10">The sequence shown here is derived from an EMBL/GenBank/DDBJ whole genome shotgun (WGS) entry which is preliminary data.</text>
</comment>